<name>A0A8I7B6R5_HORVV</name>
<feature type="region of interest" description="Disordered" evidence="1">
    <location>
        <begin position="103"/>
        <end position="141"/>
    </location>
</feature>
<keyword evidence="3" id="KW-1185">Reference proteome</keyword>
<evidence type="ECO:0000313" key="2">
    <source>
        <dbReference type="EnsemblPlants" id="HORVU.MOREX.r3.4HG0337800.1"/>
    </source>
</evidence>
<feature type="compositionally biased region" description="Polar residues" evidence="1">
    <location>
        <begin position="122"/>
        <end position="134"/>
    </location>
</feature>
<dbReference type="Gramene" id="HORVU.MOREX.r2.4HG0281730.1">
    <property type="protein sequence ID" value="HORVU.MOREX.r2.4HG0281730.1"/>
    <property type="gene ID" value="HORVU.MOREX.r2.4HG0281730"/>
</dbReference>
<proteinExistence type="predicted"/>
<sequence length="484" mass="54307">MLAGVTRLKNDIRSGNPVTNLVGCHLWLQVDPTFSFLPHIFLFDNLGLGIYNKQHGSLPRVKYFDQASARGMIIMATDVGKPVTSYASAPIRHHSTVCYARSKHSHDDQSASRNTADHPHEQSLSCGCSTSKTSRMADDSGTPARRMIDELTPTTIRLLGPTDFCNYLRSQYPDLASDETTLLLKEINACCLSHLSTARGQIQLELMKFADKIIDARNRTCTCCAARGFAECPPKLSTAMDEGDITMSTTNVSVGHRLRPTSFAGNTSTRKRTRTGRIPQLSTSTAHILHMVSQFARNNVRAISQLYIDLPNDGSTTVFGERRFDLPGRKYVTRPGFQTNPWGRGVAPYPPQPGVAELIEQFFMSATHSELARNYLVHDEPRFIRITEIDIRDQLASKKEISHELMSLLLCRYAQLDDKAENLPPYLCWRHQTEPDFLTLMLSDSDFLHTLSIEKQLSADFVKHDIHPSKCFSHPSHVLKAGWF</sequence>
<dbReference type="AlphaFoldDB" id="A0A8I7B6R5"/>
<dbReference type="GeneID" id="123447524"/>
<organism evidence="2 3">
    <name type="scientific">Hordeum vulgare subsp. vulgare</name>
    <name type="common">Domesticated barley</name>
    <dbReference type="NCBI Taxonomy" id="112509"/>
    <lineage>
        <taxon>Eukaryota</taxon>
        <taxon>Viridiplantae</taxon>
        <taxon>Streptophyta</taxon>
        <taxon>Embryophyta</taxon>
        <taxon>Tracheophyta</taxon>
        <taxon>Spermatophyta</taxon>
        <taxon>Magnoliopsida</taxon>
        <taxon>Liliopsida</taxon>
        <taxon>Poales</taxon>
        <taxon>Poaceae</taxon>
        <taxon>BOP clade</taxon>
        <taxon>Pooideae</taxon>
        <taxon>Triticodae</taxon>
        <taxon>Triticeae</taxon>
        <taxon>Hordeinae</taxon>
        <taxon>Hordeum</taxon>
    </lineage>
</organism>
<dbReference type="KEGG" id="hvg:123447524"/>
<dbReference type="RefSeq" id="XP_044980067.1">
    <property type="nucleotide sequence ID" value="XM_045124132.1"/>
</dbReference>
<dbReference type="Proteomes" id="UP000011116">
    <property type="component" value="Chromosome 4H"/>
</dbReference>
<accession>A0A8I7B6R5</accession>
<gene>
    <name evidence="2" type="primary">LOC123447524</name>
</gene>
<evidence type="ECO:0000256" key="1">
    <source>
        <dbReference type="SAM" id="MobiDB-lite"/>
    </source>
</evidence>
<dbReference type="EnsemblPlants" id="HORVU.MOREX.r3.4HG0337800.1">
    <property type="protein sequence ID" value="HORVU.MOREX.r3.4HG0337800.1"/>
    <property type="gene ID" value="HORVU.MOREX.r3.4HG0337800"/>
</dbReference>
<feature type="compositionally biased region" description="Basic and acidic residues" evidence="1">
    <location>
        <begin position="105"/>
        <end position="121"/>
    </location>
</feature>
<reference evidence="2" key="3">
    <citation type="submission" date="2022-01" db="UniProtKB">
        <authorList>
            <consortium name="EnsemblPlants"/>
        </authorList>
    </citation>
    <scope>IDENTIFICATION</scope>
    <source>
        <strain evidence="2">subsp. vulgare</strain>
    </source>
</reference>
<evidence type="ECO:0000313" key="3">
    <source>
        <dbReference type="Proteomes" id="UP000011116"/>
    </source>
</evidence>
<reference evidence="2" key="2">
    <citation type="submission" date="2020-10" db="EMBL/GenBank/DDBJ databases">
        <authorList>
            <person name="Scholz U."/>
            <person name="Mascher M."/>
            <person name="Fiebig A."/>
        </authorList>
    </citation>
    <scope>NUCLEOTIDE SEQUENCE [LARGE SCALE GENOMIC DNA]</scope>
    <source>
        <strain evidence="2">cv. Morex</strain>
    </source>
</reference>
<dbReference type="OrthoDB" id="694371at2759"/>
<reference evidence="3" key="1">
    <citation type="journal article" date="2012" name="Nature">
        <title>A physical, genetic and functional sequence assembly of the barley genome.</title>
        <authorList>
            <consortium name="The International Barley Genome Sequencing Consortium"/>
            <person name="Mayer K.F."/>
            <person name="Waugh R."/>
            <person name="Brown J.W."/>
            <person name="Schulman A."/>
            <person name="Langridge P."/>
            <person name="Platzer M."/>
            <person name="Fincher G.B."/>
            <person name="Muehlbauer G.J."/>
            <person name="Sato K."/>
            <person name="Close T.J."/>
            <person name="Wise R.P."/>
            <person name="Stein N."/>
        </authorList>
    </citation>
    <scope>NUCLEOTIDE SEQUENCE [LARGE SCALE GENOMIC DNA]</scope>
    <source>
        <strain evidence="3">cv. Morex</strain>
    </source>
</reference>
<protein>
    <submittedName>
        <fullName evidence="2">Uncharacterized protein</fullName>
    </submittedName>
</protein>
<dbReference type="Gramene" id="HORVU.MOREX.r3.4HG0337800.1">
    <property type="protein sequence ID" value="HORVU.MOREX.r3.4HG0337800.1"/>
    <property type="gene ID" value="HORVU.MOREX.r3.4HG0337800"/>
</dbReference>